<reference evidence="1 2" key="1">
    <citation type="submission" date="2018-12" db="EMBL/GenBank/DDBJ databases">
        <authorList>
            <consortium name="Pathogen Informatics"/>
        </authorList>
    </citation>
    <scope>NUCLEOTIDE SEQUENCE [LARGE SCALE GENOMIC DNA]</scope>
    <source>
        <strain evidence="1 2">NCTC7357</strain>
    </source>
</reference>
<proteinExistence type="predicted"/>
<protein>
    <submittedName>
        <fullName evidence="1">Uncharacterized protein</fullName>
    </submittedName>
</protein>
<sequence length="253" mass="28261">MKPGSVLGCIMRQGVYAVPNSIKQAPLAISLERASNSSTPKNSLNIELDFSRMSKVCSSVRRAVLSPASWERDEFKRVQQKTEAWVRQLPVEERHNLLTNQYTYLVHAFVDSNMLYVKGYGGVEKDFKKFVVDVARELRGAGNISYVGGPGLLTQQLKIMCGKAGLEVSNKNPALEQACDYAAREMGTKFASELGICSYIDLRRTLSEAIRGYLADMKARAEGRPSPDFNPASRRHLHHTDSIKLSGRWYSAR</sequence>
<evidence type="ECO:0000313" key="2">
    <source>
        <dbReference type="Proteomes" id="UP000277437"/>
    </source>
</evidence>
<name>A0AAX3FQ38_9PSED</name>
<organism evidence="1 2">
    <name type="scientific">Pseudomonas chlororaphis</name>
    <dbReference type="NCBI Taxonomy" id="587753"/>
    <lineage>
        <taxon>Bacteria</taxon>
        <taxon>Pseudomonadati</taxon>
        <taxon>Pseudomonadota</taxon>
        <taxon>Gammaproteobacteria</taxon>
        <taxon>Pseudomonadales</taxon>
        <taxon>Pseudomonadaceae</taxon>
        <taxon>Pseudomonas</taxon>
    </lineage>
</organism>
<accession>A0AAX3FQ38</accession>
<dbReference type="Proteomes" id="UP000277437">
    <property type="component" value="Chromosome"/>
</dbReference>
<gene>
    <name evidence="1" type="ORF">NCTC7357_00906</name>
</gene>
<dbReference type="RefSeq" id="WP_124324701.1">
    <property type="nucleotide sequence ID" value="NZ_CP118137.1"/>
</dbReference>
<dbReference type="AlphaFoldDB" id="A0AAX3FQ38"/>
<dbReference type="EMBL" id="LR134334">
    <property type="protein sequence ID" value="VEF72670.1"/>
    <property type="molecule type" value="Genomic_DNA"/>
</dbReference>
<evidence type="ECO:0000313" key="1">
    <source>
        <dbReference type="EMBL" id="VEF72670.1"/>
    </source>
</evidence>